<comment type="similarity">
    <text evidence="2">Belongs to the amino acid-polyamine-organocation (APC) superfamily. Spore germination protein (SGP) (TC 2.A.3.9) family.</text>
</comment>
<evidence type="ECO:0000256" key="7">
    <source>
        <dbReference type="ARBA" id="ARBA00023136"/>
    </source>
</evidence>
<dbReference type="GO" id="GO:0016020">
    <property type="term" value="C:membrane"/>
    <property type="evidence" value="ECO:0007669"/>
    <property type="project" value="UniProtKB-SubCell"/>
</dbReference>
<feature type="transmembrane region" description="Helical" evidence="8">
    <location>
        <begin position="39"/>
        <end position="59"/>
    </location>
</feature>
<evidence type="ECO:0000313" key="9">
    <source>
        <dbReference type="EMBL" id="PFT49051.1"/>
    </source>
</evidence>
<dbReference type="EMBL" id="NVCO01000017">
    <property type="protein sequence ID" value="PFT49051.1"/>
    <property type="molecule type" value="Genomic_DNA"/>
</dbReference>
<name>A0A9X7AQD3_BACTU</name>
<evidence type="ECO:0000256" key="4">
    <source>
        <dbReference type="ARBA" id="ARBA00022544"/>
    </source>
</evidence>
<dbReference type="InterPro" id="IPR004761">
    <property type="entry name" value="Spore_GerAB"/>
</dbReference>
<evidence type="ECO:0000256" key="1">
    <source>
        <dbReference type="ARBA" id="ARBA00004141"/>
    </source>
</evidence>
<evidence type="ECO:0000256" key="8">
    <source>
        <dbReference type="SAM" id="Phobius"/>
    </source>
</evidence>
<proteinExistence type="inferred from homology"/>
<dbReference type="AlphaFoldDB" id="A0A9X7AQD3"/>
<evidence type="ECO:0000256" key="6">
    <source>
        <dbReference type="ARBA" id="ARBA00022989"/>
    </source>
</evidence>
<keyword evidence="4" id="KW-0309">Germination</keyword>
<evidence type="ECO:0000256" key="3">
    <source>
        <dbReference type="ARBA" id="ARBA00022448"/>
    </source>
</evidence>
<evidence type="ECO:0000256" key="5">
    <source>
        <dbReference type="ARBA" id="ARBA00022692"/>
    </source>
</evidence>
<evidence type="ECO:0000313" key="10">
    <source>
        <dbReference type="Proteomes" id="UP000226106"/>
    </source>
</evidence>
<reference evidence="9 10" key="1">
    <citation type="submission" date="2017-09" db="EMBL/GenBank/DDBJ databases">
        <title>Large-scale bioinformatics analysis of Bacillus genomes uncovers conserved roles of natural products in bacterial physiology.</title>
        <authorList>
            <consortium name="Agbiome Team Llc"/>
            <person name="Bleich R.M."/>
            <person name="Grubbs K.J."/>
            <person name="Santa Maria K.C."/>
            <person name="Allen S.E."/>
            <person name="Farag S."/>
            <person name="Shank E.A."/>
            <person name="Bowers A."/>
        </authorList>
    </citation>
    <scope>NUCLEOTIDE SEQUENCE [LARGE SCALE GENOMIC DNA]</scope>
    <source>
        <strain evidence="9 10">AFS065400</strain>
    </source>
</reference>
<evidence type="ECO:0000256" key="2">
    <source>
        <dbReference type="ARBA" id="ARBA00007998"/>
    </source>
</evidence>
<sequence length="101" mass="11804">MLTFTGFESFLFFYPYIKGPEKQKIKSALLANLFANLSYVYVVLISFLHLTPFQIQYIAEPILYLLKTLPISAFFRVDLVFLSLWIVCVTTSLILYSWFTL</sequence>
<comment type="subcellular location">
    <subcellularLocation>
        <location evidence="1">Membrane</location>
        <topology evidence="1">Multi-pass membrane protein</topology>
    </subcellularLocation>
</comment>
<dbReference type="Proteomes" id="UP000226106">
    <property type="component" value="Unassembled WGS sequence"/>
</dbReference>
<protein>
    <submittedName>
        <fullName evidence="9">Uncharacterized protein</fullName>
    </submittedName>
</protein>
<feature type="transmembrane region" description="Helical" evidence="8">
    <location>
        <begin position="79"/>
        <end position="99"/>
    </location>
</feature>
<keyword evidence="5 8" id="KW-0812">Transmembrane</keyword>
<comment type="caution">
    <text evidence="9">The sequence shown here is derived from an EMBL/GenBank/DDBJ whole genome shotgun (WGS) entry which is preliminary data.</text>
</comment>
<dbReference type="PANTHER" id="PTHR34975">
    <property type="entry name" value="SPORE GERMINATION PROTEIN A2"/>
    <property type="match status" value="1"/>
</dbReference>
<gene>
    <name evidence="9" type="ORF">COK72_06670</name>
</gene>
<dbReference type="PANTHER" id="PTHR34975:SF2">
    <property type="entry name" value="SPORE GERMINATION PROTEIN A2"/>
    <property type="match status" value="1"/>
</dbReference>
<keyword evidence="7 8" id="KW-0472">Membrane</keyword>
<dbReference type="GO" id="GO:0009847">
    <property type="term" value="P:spore germination"/>
    <property type="evidence" value="ECO:0007669"/>
    <property type="project" value="InterPro"/>
</dbReference>
<keyword evidence="6 8" id="KW-1133">Transmembrane helix</keyword>
<organism evidence="9 10">
    <name type="scientific">Bacillus thuringiensis</name>
    <dbReference type="NCBI Taxonomy" id="1428"/>
    <lineage>
        <taxon>Bacteria</taxon>
        <taxon>Bacillati</taxon>
        <taxon>Bacillota</taxon>
        <taxon>Bacilli</taxon>
        <taxon>Bacillales</taxon>
        <taxon>Bacillaceae</taxon>
        <taxon>Bacillus</taxon>
        <taxon>Bacillus cereus group</taxon>
    </lineage>
</organism>
<keyword evidence="3" id="KW-0813">Transport</keyword>
<accession>A0A9X7AQD3</accession>
<dbReference type="Pfam" id="PF03845">
    <property type="entry name" value="Spore_permease"/>
    <property type="match status" value="1"/>
</dbReference>